<feature type="region of interest" description="Disordered" evidence="1">
    <location>
        <begin position="1"/>
        <end position="37"/>
    </location>
</feature>
<evidence type="ECO:0000256" key="1">
    <source>
        <dbReference type="SAM" id="MobiDB-lite"/>
    </source>
</evidence>
<dbReference type="AlphaFoldDB" id="A0A1C4WFI8"/>
<organism evidence="2 3">
    <name type="scientific">Micromonospora viridifaciens</name>
    <dbReference type="NCBI Taxonomy" id="1881"/>
    <lineage>
        <taxon>Bacteria</taxon>
        <taxon>Bacillati</taxon>
        <taxon>Actinomycetota</taxon>
        <taxon>Actinomycetes</taxon>
        <taxon>Micromonosporales</taxon>
        <taxon>Micromonosporaceae</taxon>
        <taxon>Micromonospora</taxon>
    </lineage>
</organism>
<evidence type="ECO:0000313" key="3">
    <source>
        <dbReference type="Proteomes" id="UP000198242"/>
    </source>
</evidence>
<dbReference type="Proteomes" id="UP000198242">
    <property type="component" value="Chromosome I"/>
</dbReference>
<dbReference type="EMBL" id="LT607411">
    <property type="protein sequence ID" value="SCE94681.1"/>
    <property type="molecule type" value="Genomic_DNA"/>
</dbReference>
<evidence type="ECO:0000313" key="2">
    <source>
        <dbReference type="EMBL" id="SCE94681.1"/>
    </source>
</evidence>
<feature type="compositionally biased region" description="Low complexity" evidence="1">
    <location>
        <begin position="247"/>
        <end position="257"/>
    </location>
</feature>
<feature type="compositionally biased region" description="Low complexity" evidence="1">
    <location>
        <begin position="264"/>
        <end position="275"/>
    </location>
</feature>
<feature type="compositionally biased region" description="Low complexity" evidence="1">
    <location>
        <begin position="226"/>
        <end position="238"/>
    </location>
</feature>
<reference evidence="3" key="1">
    <citation type="submission" date="2016-06" db="EMBL/GenBank/DDBJ databases">
        <authorList>
            <person name="Varghese N."/>
            <person name="Submissions Spin"/>
        </authorList>
    </citation>
    <scope>NUCLEOTIDE SEQUENCE [LARGE SCALE GENOMIC DNA]</scope>
    <source>
        <strain evidence="3">DSM 43909</strain>
    </source>
</reference>
<sequence>MVIPDLPCLSNPQRGSELRRPYPAHRAGKPSAPRRWTRSIPGANAFVKEAGRGLSSRPVTTCQCGDHRWYGAAPPDRGAPARTYVRLACERGVANALVHHDPLGPGRELAQRVSVVERVVDSTAELRRLVDRARADPHVVAFPHRRVRELVGDEPDCYGAGHRYVGGSATRPGRVLEQMDAPRPNGAGRIYGVSGPVAGSGVVPSAGPGQPPASGGPAARQPPRPAAIGPRAGVPGRRSQQRPPPRRSSSARGSPMAPGRPRQPVAAPACVVKAC</sequence>
<feature type="region of interest" description="Disordered" evidence="1">
    <location>
        <begin position="165"/>
        <end position="275"/>
    </location>
</feature>
<keyword evidence="3" id="KW-1185">Reference proteome</keyword>
<accession>A0A1C4WFI8</accession>
<feature type="compositionally biased region" description="Low complexity" evidence="1">
    <location>
        <begin position="192"/>
        <end position="219"/>
    </location>
</feature>
<proteinExistence type="predicted"/>
<gene>
    <name evidence="2" type="ORF">GA0074695_2361</name>
</gene>
<protein>
    <submittedName>
        <fullName evidence="2">Uncharacterized protein</fullName>
    </submittedName>
</protein>
<name>A0A1C4WFI8_MICVI</name>